<evidence type="ECO:0000256" key="3">
    <source>
        <dbReference type="ARBA" id="ARBA00023110"/>
    </source>
</evidence>
<comment type="similarity">
    <text evidence="2 6">Belongs to the FKBP-type PPIase family.</text>
</comment>
<evidence type="ECO:0000256" key="7">
    <source>
        <dbReference type="SAM" id="SignalP"/>
    </source>
</evidence>
<proteinExistence type="inferred from homology"/>
<evidence type="ECO:0000256" key="1">
    <source>
        <dbReference type="ARBA" id="ARBA00000971"/>
    </source>
</evidence>
<evidence type="ECO:0000313" key="10">
    <source>
        <dbReference type="Proteomes" id="UP001162891"/>
    </source>
</evidence>
<evidence type="ECO:0000256" key="2">
    <source>
        <dbReference type="ARBA" id="ARBA00006577"/>
    </source>
</evidence>
<dbReference type="InterPro" id="IPR046357">
    <property type="entry name" value="PPIase_dom_sf"/>
</dbReference>
<dbReference type="RefSeq" id="WP_248357895.1">
    <property type="nucleotide sequence ID" value="NZ_AP025591.1"/>
</dbReference>
<keyword evidence="7" id="KW-0732">Signal</keyword>
<gene>
    <name evidence="9" type="primary">mip</name>
    <name evidence="9" type="ORF">AMOR_03940</name>
</gene>
<dbReference type="PANTHER" id="PTHR43811:SF19">
    <property type="entry name" value="39 KDA FK506-BINDING NUCLEAR PROTEIN"/>
    <property type="match status" value="1"/>
</dbReference>
<keyword evidence="10" id="KW-1185">Reference proteome</keyword>
<accession>A0ABM7WPL5</accession>
<evidence type="ECO:0000256" key="6">
    <source>
        <dbReference type="RuleBase" id="RU003915"/>
    </source>
</evidence>
<organism evidence="9 10">
    <name type="scientific">Anaeromyxobacter oryzae</name>
    <dbReference type="NCBI Taxonomy" id="2918170"/>
    <lineage>
        <taxon>Bacteria</taxon>
        <taxon>Pseudomonadati</taxon>
        <taxon>Myxococcota</taxon>
        <taxon>Myxococcia</taxon>
        <taxon>Myxococcales</taxon>
        <taxon>Cystobacterineae</taxon>
        <taxon>Anaeromyxobacteraceae</taxon>
        <taxon>Anaeromyxobacter</taxon>
    </lineage>
</organism>
<sequence>MSTWLPMVTAAVLAAAGARAAPPKTERERLSYALGVDLGRRLRAMPLEVEPALVASGVEDVLAGRTPVLADEDVRAALEAMQAELKARQAARLAAAVGERFLAENRKKDGVVTLPSGLQYRVVKPGDGPVARDGAAVACHWRERLVDGTELDSSYRRGGPTTVKLDGDVIAAWREVLRLMPEGSRWELFVPPHLAYGERGEGRVGPNATLVFELEVLAVR</sequence>
<keyword evidence="4 5" id="KW-0413">Isomerase</keyword>
<dbReference type="InterPro" id="IPR000774">
    <property type="entry name" value="PPIase_FKBP_N"/>
</dbReference>
<dbReference type="PANTHER" id="PTHR43811">
    <property type="entry name" value="FKBP-TYPE PEPTIDYL-PROLYL CIS-TRANS ISOMERASE FKPA"/>
    <property type="match status" value="1"/>
</dbReference>
<keyword evidence="3 5" id="KW-0697">Rotamase</keyword>
<dbReference type="EC" id="5.2.1.8" evidence="6"/>
<dbReference type="Gene3D" id="3.10.50.40">
    <property type="match status" value="1"/>
</dbReference>
<dbReference type="Proteomes" id="UP001162891">
    <property type="component" value="Chromosome"/>
</dbReference>
<dbReference type="Gene3D" id="1.10.287.460">
    <property type="entry name" value="Peptidyl-prolyl cis-trans isomerase, FKBP-type, N-terminal domain"/>
    <property type="match status" value="1"/>
</dbReference>
<evidence type="ECO:0000256" key="4">
    <source>
        <dbReference type="ARBA" id="ARBA00023235"/>
    </source>
</evidence>
<dbReference type="Pfam" id="PF01346">
    <property type="entry name" value="FKBP_N"/>
    <property type="match status" value="1"/>
</dbReference>
<evidence type="ECO:0000259" key="8">
    <source>
        <dbReference type="PROSITE" id="PS50059"/>
    </source>
</evidence>
<dbReference type="SUPFAM" id="SSF54534">
    <property type="entry name" value="FKBP-like"/>
    <property type="match status" value="1"/>
</dbReference>
<feature type="domain" description="PPIase FKBP-type" evidence="8">
    <location>
        <begin position="134"/>
        <end position="220"/>
    </location>
</feature>
<dbReference type="Pfam" id="PF00254">
    <property type="entry name" value="FKBP_C"/>
    <property type="match status" value="1"/>
</dbReference>
<protein>
    <recommendedName>
        <fullName evidence="6">Peptidyl-prolyl cis-trans isomerase</fullName>
        <ecNumber evidence="6">5.2.1.8</ecNumber>
    </recommendedName>
</protein>
<reference evidence="10" key="1">
    <citation type="journal article" date="2022" name="Int. J. Syst. Evol. Microbiol.">
        <title>Anaeromyxobacter oryzae sp. nov., Anaeromyxobacter diazotrophicus sp. nov. and Anaeromyxobacter paludicola sp. nov., isolated from paddy soils.</title>
        <authorList>
            <person name="Itoh H."/>
            <person name="Xu Z."/>
            <person name="Mise K."/>
            <person name="Masuda Y."/>
            <person name="Ushijima N."/>
            <person name="Hayakawa C."/>
            <person name="Shiratori Y."/>
            <person name="Senoo K."/>
        </authorList>
    </citation>
    <scope>NUCLEOTIDE SEQUENCE [LARGE SCALE GENOMIC DNA]</scope>
    <source>
        <strain evidence="10">Red232</strain>
    </source>
</reference>
<dbReference type="PROSITE" id="PS50059">
    <property type="entry name" value="FKBP_PPIASE"/>
    <property type="match status" value="1"/>
</dbReference>
<dbReference type="InterPro" id="IPR036944">
    <property type="entry name" value="PPIase_FKBP_N_sf"/>
</dbReference>
<comment type="catalytic activity">
    <reaction evidence="1 5 6">
        <text>[protein]-peptidylproline (omega=180) = [protein]-peptidylproline (omega=0)</text>
        <dbReference type="Rhea" id="RHEA:16237"/>
        <dbReference type="Rhea" id="RHEA-COMP:10747"/>
        <dbReference type="Rhea" id="RHEA-COMP:10748"/>
        <dbReference type="ChEBI" id="CHEBI:83833"/>
        <dbReference type="ChEBI" id="CHEBI:83834"/>
        <dbReference type="EC" id="5.2.1.8"/>
    </reaction>
</comment>
<feature type="chain" id="PRO_5045711152" description="Peptidyl-prolyl cis-trans isomerase" evidence="7">
    <location>
        <begin position="21"/>
        <end position="220"/>
    </location>
</feature>
<dbReference type="InterPro" id="IPR001179">
    <property type="entry name" value="PPIase_FKBP_dom"/>
</dbReference>
<name>A0ABM7WPL5_9BACT</name>
<evidence type="ECO:0000313" key="9">
    <source>
        <dbReference type="EMBL" id="BDG01398.1"/>
    </source>
</evidence>
<dbReference type="EMBL" id="AP025591">
    <property type="protein sequence ID" value="BDG01398.1"/>
    <property type="molecule type" value="Genomic_DNA"/>
</dbReference>
<evidence type="ECO:0000256" key="5">
    <source>
        <dbReference type="PROSITE-ProRule" id="PRU00277"/>
    </source>
</evidence>
<feature type="signal peptide" evidence="7">
    <location>
        <begin position="1"/>
        <end position="20"/>
    </location>
</feature>